<evidence type="ECO:0000256" key="1">
    <source>
        <dbReference type="SAM" id="Phobius"/>
    </source>
</evidence>
<keyword evidence="1" id="KW-1133">Transmembrane helix</keyword>
<gene>
    <name evidence="2" type="ORF">LCGC14_0416570</name>
</gene>
<organism evidence="2">
    <name type="scientific">marine sediment metagenome</name>
    <dbReference type="NCBI Taxonomy" id="412755"/>
    <lineage>
        <taxon>unclassified sequences</taxon>
        <taxon>metagenomes</taxon>
        <taxon>ecological metagenomes</taxon>
    </lineage>
</organism>
<accession>A0A0F9W186</accession>
<feature type="transmembrane region" description="Helical" evidence="1">
    <location>
        <begin position="36"/>
        <end position="55"/>
    </location>
</feature>
<sequence length="61" mass="6953">MKKKKWWQSKTLWANVVAIIAVVISSQRGIELDAEAQALIVTLIFGVMNIILRIYTKQPVK</sequence>
<protein>
    <submittedName>
        <fullName evidence="2">Uncharacterized protein</fullName>
    </submittedName>
</protein>
<keyword evidence="1" id="KW-0472">Membrane</keyword>
<dbReference type="EMBL" id="LAZR01000375">
    <property type="protein sequence ID" value="KKN71803.1"/>
    <property type="molecule type" value="Genomic_DNA"/>
</dbReference>
<proteinExistence type="predicted"/>
<feature type="transmembrane region" description="Helical" evidence="1">
    <location>
        <begin position="12"/>
        <end position="30"/>
    </location>
</feature>
<keyword evidence="1" id="KW-0812">Transmembrane</keyword>
<name>A0A0F9W186_9ZZZZ</name>
<evidence type="ECO:0000313" key="2">
    <source>
        <dbReference type="EMBL" id="KKN71803.1"/>
    </source>
</evidence>
<reference evidence="2" key="1">
    <citation type="journal article" date="2015" name="Nature">
        <title>Complex archaea that bridge the gap between prokaryotes and eukaryotes.</title>
        <authorList>
            <person name="Spang A."/>
            <person name="Saw J.H."/>
            <person name="Jorgensen S.L."/>
            <person name="Zaremba-Niedzwiedzka K."/>
            <person name="Martijn J."/>
            <person name="Lind A.E."/>
            <person name="van Eijk R."/>
            <person name="Schleper C."/>
            <person name="Guy L."/>
            <person name="Ettema T.J."/>
        </authorList>
    </citation>
    <scope>NUCLEOTIDE SEQUENCE</scope>
</reference>
<comment type="caution">
    <text evidence="2">The sequence shown here is derived from an EMBL/GenBank/DDBJ whole genome shotgun (WGS) entry which is preliminary data.</text>
</comment>
<dbReference type="AlphaFoldDB" id="A0A0F9W186"/>